<dbReference type="NCBIfam" id="TIGR01406">
    <property type="entry name" value="dnaQ_proteo"/>
    <property type="match status" value="1"/>
</dbReference>
<keyword evidence="13 19" id="KW-0464">Manganese</keyword>
<dbReference type="GO" id="GO:0003677">
    <property type="term" value="F:DNA binding"/>
    <property type="evidence" value="ECO:0007669"/>
    <property type="project" value="InterPro"/>
</dbReference>
<comment type="cofactor">
    <cofactor evidence="19">
        <name>Mg(2+)</name>
        <dbReference type="ChEBI" id="CHEBI:18420"/>
    </cofactor>
    <cofactor evidence="19">
        <name>Mn(2+)</name>
        <dbReference type="ChEBI" id="CHEBI:29035"/>
    </cofactor>
    <text evidence="19">Binds 2 divalent metal cations. Magnesium or manganese.</text>
</comment>
<comment type="catalytic activity">
    <reaction evidence="16 20">
        <text>DNA(n) + a 2'-deoxyribonucleoside 5'-triphosphate = DNA(n+1) + diphosphate</text>
        <dbReference type="Rhea" id="RHEA:22508"/>
        <dbReference type="Rhea" id="RHEA-COMP:17339"/>
        <dbReference type="Rhea" id="RHEA-COMP:17340"/>
        <dbReference type="ChEBI" id="CHEBI:33019"/>
        <dbReference type="ChEBI" id="CHEBI:61560"/>
        <dbReference type="ChEBI" id="CHEBI:173112"/>
        <dbReference type="EC" id="2.7.7.7"/>
    </reaction>
</comment>
<dbReference type="GO" id="GO:0046872">
    <property type="term" value="F:metal ion binding"/>
    <property type="evidence" value="ECO:0007669"/>
    <property type="project" value="UniProtKB-KW"/>
</dbReference>
<protein>
    <recommendedName>
        <fullName evidence="3 20">DNA polymerase III subunit epsilon</fullName>
        <ecNumber evidence="2 20">2.7.7.7</ecNumber>
    </recommendedName>
</protein>
<evidence type="ECO:0000256" key="1">
    <source>
        <dbReference type="ARBA" id="ARBA00001936"/>
    </source>
</evidence>
<dbReference type="Proteomes" id="UP000597507">
    <property type="component" value="Unassembled WGS sequence"/>
</dbReference>
<dbReference type="CDD" id="cd06131">
    <property type="entry name" value="DNA_pol_III_epsilon_Ecoli_like"/>
    <property type="match status" value="1"/>
</dbReference>
<keyword evidence="4 20" id="KW-0808">Transferase</keyword>
<evidence type="ECO:0000256" key="2">
    <source>
        <dbReference type="ARBA" id="ARBA00012417"/>
    </source>
</evidence>
<evidence type="ECO:0000256" key="15">
    <source>
        <dbReference type="ARBA" id="ARBA00026073"/>
    </source>
</evidence>
<evidence type="ECO:0000256" key="17">
    <source>
        <dbReference type="PIRSR" id="PIRSR606309-1"/>
    </source>
</evidence>
<comment type="cofactor">
    <cofactor evidence="1 20">
        <name>Mn(2+)</name>
        <dbReference type="ChEBI" id="CHEBI:29035"/>
    </cofactor>
</comment>
<evidence type="ECO:0000256" key="16">
    <source>
        <dbReference type="ARBA" id="ARBA00049244"/>
    </source>
</evidence>
<dbReference type="FunFam" id="3.30.420.10:FF:000012">
    <property type="entry name" value="DNA polymerase III subunit epsilon"/>
    <property type="match status" value="1"/>
</dbReference>
<sequence>MTMRQVLLDTETTGLDPAAGDRLLEVAAIELVNLVPTGRVLHHLLDPERDVPEEATRVHGFTAEMLRGKPKFADILDELLAFLAEDPIVAHNAPFDFGFLDAELGRCGRPPLDRARMVDTLELAKRRFPGLPNSLDALCRRFGIDLSQRTTHNAVLDCRLLAQVYLELMGGRQPGLALAAARVGAPAAGSTAAGTAAPVARTSRPIVPSEAERAAHARFVATKLKDALWLRPPYAPPPEGVAD</sequence>
<feature type="active site" description="Proton acceptor" evidence="17">
    <location>
        <position position="152"/>
    </location>
</feature>
<keyword evidence="10 20" id="KW-0269">Exonuclease</keyword>
<evidence type="ECO:0000256" key="13">
    <source>
        <dbReference type="ARBA" id="ARBA00023211"/>
    </source>
</evidence>
<dbReference type="Pfam" id="PF00929">
    <property type="entry name" value="RNase_T"/>
    <property type="match status" value="1"/>
</dbReference>
<keyword evidence="9 20" id="KW-0378">Hydrolase</keyword>
<dbReference type="EMBL" id="BMKS01000005">
    <property type="protein sequence ID" value="GGG31925.1"/>
    <property type="molecule type" value="Genomic_DNA"/>
</dbReference>
<evidence type="ECO:0000256" key="6">
    <source>
        <dbReference type="ARBA" id="ARBA00022705"/>
    </source>
</evidence>
<feature type="binding site" evidence="18">
    <location>
        <position position="54"/>
    </location>
    <ligand>
        <name>substrate</name>
    </ligand>
</feature>
<proteinExistence type="predicted"/>
<dbReference type="EC" id="2.7.7.7" evidence="2 20"/>
<name>A0A8J3EC65_9PROT</name>
<dbReference type="GO" id="GO:0045004">
    <property type="term" value="P:DNA replication proofreading"/>
    <property type="evidence" value="ECO:0007669"/>
    <property type="project" value="TreeGrafter"/>
</dbReference>
<keyword evidence="8 19" id="KW-0479">Metal-binding</keyword>
<evidence type="ECO:0000256" key="14">
    <source>
        <dbReference type="ARBA" id="ARBA00025483"/>
    </source>
</evidence>
<dbReference type="PANTHER" id="PTHR30231:SF41">
    <property type="entry name" value="DNA POLYMERASE III SUBUNIT EPSILON"/>
    <property type="match status" value="1"/>
</dbReference>
<dbReference type="GO" id="GO:0005829">
    <property type="term" value="C:cytosol"/>
    <property type="evidence" value="ECO:0007669"/>
    <property type="project" value="TreeGrafter"/>
</dbReference>
<dbReference type="SMART" id="SM00479">
    <property type="entry name" value="EXOIII"/>
    <property type="match status" value="1"/>
</dbReference>
<dbReference type="AlphaFoldDB" id="A0A8J3EC65"/>
<evidence type="ECO:0000256" key="10">
    <source>
        <dbReference type="ARBA" id="ARBA00022839"/>
    </source>
</evidence>
<evidence type="ECO:0000259" key="21">
    <source>
        <dbReference type="SMART" id="SM00479"/>
    </source>
</evidence>
<keyword evidence="5 20" id="KW-0548">Nucleotidyltransferase</keyword>
<evidence type="ECO:0000256" key="19">
    <source>
        <dbReference type="PIRSR" id="PIRSR606309-3"/>
    </source>
</evidence>
<evidence type="ECO:0000256" key="9">
    <source>
        <dbReference type="ARBA" id="ARBA00022801"/>
    </source>
</evidence>
<feature type="binding site" evidence="19">
    <location>
        <position position="11"/>
    </location>
    <ligand>
        <name>a divalent metal cation</name>
        <dbReference type="ChEBI" id="CHEBI:60240"/>
        <label>1</label>
        <note>catalytic</note>
    </ligand>
</feature>
<dbReference type="NCBIfam" id="NF004316">
    <property type="entry name" value="PRK05711.1"/>
    <property type="match status" value="1"/>
</dbReference>
<dbReference type="InterPro" id="IPR012337">
    <property type="entry name" value="RNaseH-like_sf"/>
</dbReference>
<evidence type="ECO:0000256" key="8">
    <source>
        <dbReference type="ARBA" id="ARBA00022723"/>
    </source>
</evidence>
<dbReference type="InterPro" id="IPR006054">
    <property type="entry name" value="DnaQ"/>
</dbReference>
<dbReference type="Gene3D" id="3.30.420.10">
    <property type="entry name" value="Ribonuclease H-like superfamily/Ribonuclease H"/>
    <property type="match status" value="1"/>
</dbReference>
<comment type="function">
    <text evidence="14 20">DNA polymerase III is a complex, multichain enzyme responsible for most of the replicative synthesis in bacteria. The epsilon subunit contain the editing function and is a proofreading 3'-5' exonuclease.</text>
</comment>
<comment type="subunit">
    <text evidence="15 20">DNA polymerase III contains a core (composed of alpha, epsilon and theta chains) that associates with a tau subunit. This core dimerizes to form the POLIII' complex. PolIII' associates with the gamma complex (composed of gamma, delta, delta', psi and chi chains) and with the beta chain to form the complete DNA polymerase III complex.</text>
</comment>
<dbReference type="RefSeq" id="WP_229677915.1">
    <property type="nucleotide sequence ID" value="NZ_BMKS01000005.1"/>
</dbReference>
<evidence type="ECO:0000313" key="23">
    <source>
        <dbReference type="Proteomes" id="UP000597507"/>
    </source>
</evidence>
<comment type="caution">
    <text evidence="22">The sequence shown here is derived from an EMBL/GenBank/DDBJ whole genome shotgun (WGS) entry which is preliminary data.</text>
</comment>
<evidence type="ECO:0000256" key="3">
    <source>
        <dbReference type="ARBA" id="ARBA00020352"/>
    </source>
</evidence>
<dbReference type="InterPro" id="IPR013520">
    <property type="entry name" value="Ribonucl_H"/>
</dbReference>
<gene>
    <name evidence="20" type="primary">dnaQ</name>
    <name evidence="22" type="ORF">GCM10010964_19820</name>
</gene>
<accession>A0A8J3EC65</accession>
<feature type="binding site" evidence="18">
    <location>
        <position position="157"/>
    </location>
    <ligand>
        <name>substrate</name>
    </ligand>
</feature>
<evidence type="ECO:0000256" key="5">
    <source>
        <dbReference type="ARBA" id="ARBA00022695"/>
    </source>
</evidence>
<keyword evidence="12 20" id="KW-0239">DNA-directed DNA polymerase</keyword>
<evidence type="ECO:0000256" key="12">
    <source>
        <dbReference type="ARBA" id="ARBA00022932"/>
    </source>
</evidence>
<dbReference type="PANTHER" id="PTHR30231">
    <property type="entry name" value="DNA POLYMERASE III SUBUNIT EPSILON"/>
    <property type="match status" value="1"/>
</dbReference>
<keyword evidence="7 20" id="KW-0540">Nuclease</keyword>
<feature type="domain" description="Exonuclease" evidence="21">
    <location>
        <begin position="4"/>
        <end position="174"/>
    </location>
</feature>
<keyword evidence="6 20" id="KW-0235">DNA replication</keyword>
<feature type="binding site" evidence="18">
    <location>
        <position position="9"/>
    </location>
    <ligand>
        <name>substrate</name>
    </ligand>
</feature>
<dbReference type="NCBIfam" id="TIGR00573">
    <property type="entry name" value="dnaq"/>
    <property type="match status" value="1"/>
</dbReference>
<dbReference type="InterPro" id="IPR036397">
    <property type="entry name" value="RNaseH_sf"/>
</dbReference>
<evidence type="ECO:0000313" key="22">
    <source>
        <dbReference type="EMBL" id="GGG31925.1"/>
    </source>
</evidence>
<reference evidence="22 23" key="1">
    <citation type="journal article" date="2014" name="Int. J. Syst. Evol. Microbiol.">
        <title>Complete genome sequence of Corynebacterium casei LMG S-19264T (=DSM 44701T), isolated from a smear-ripened cheese.</title>
        <authorList>
            <consortium name="US DOE Joint Genome Institute (JGI-PGF)"/>
            <person name="Walter F."/>
            <person name="Albersmeier A."/>
            <person name="Kalinowski J."/>
            <person name="Ruckert C."/>
        </authorList>
    </citation>
    <scope>NUCLEOTIDE SEQUENCE [LARGE SCALE GENOMIC DNA]</scope>
    <source>
        <strain evidence="22 23">CGMCC 1.16330</strain>
    </source>
</reference>
<evidence type="ECO:0000256" key="4">
    <source>
        <dbReference type="ARBA" id="ARBA00022679"/>
    </source>
</evidence>
<keyword evidence="23" id="KW-1185">Reference proteome</keyword>
<feature type="binding site" evidence="19">
    <location>
        <position position="9"/>
    </location>
    <ligand>
        <name>a divalent metal cation</name>
        <dbReference type="ChEBI" id="CHEBI:60240"/>
        <label>1</label>
        <note>catalytic</note>
    </ligand>
</feature>
<feature type="binding site" evidence="19">
    <location>
        <position position="157"/>
    </location>
    <ligand>
        <name>a divalent metal cation</name>
        <dbReference type="ChEBI" id="CHEBI:60240"/>
        <label>1</label>
        <note>catalytic</note>
    </ligand>
</feature>
<keyword evidence="11 19" id="KW-0460">Magnesium</keyword>
<organism evidence="22 23">
    <name type="scientific">Caldovatus sediminis</name>
    <dbReference type="NCBI Taxonomy" id="2041189"/>
    <lineage>
        <taxon>Bacteria</taxon>
        <taxon>Pseudomonadati</taxon>
        <taxon>Pseudomonadota</taxon>
        <taxon>Alphaproteobacteria</taxon>
        <taxon>Acetobacterales</taxon>
        <taxon>Roseomonadaceae</taxon>
        <taxon>Caldovatus</taxon>
    </lineage>
</organism>
<evidence type="ECO:0000256" key="20">
    <source>
        <dbReference type="RuleBase" id="RU364087"/>
    </source>
</evidence>
<evidence type="ECO:0000256" key="18">
    <source>
        <dbReference type="PIRSR" id="PIRSR606309-2"/>
    </source>
</evidence>
<evidence type="ECO:0000256" key="11">
    <source>
        <dbReference type="ARBA" id="ARBA00022842"/>
    </source>
</evidence>
<feature type="binding site" evidence="18">
    <location>
        <position position="59"/>
    </location>
    <ligand>
        <name>substrate</name>
    </ligand>
</feature>
<evidence type="ECO:0000256" key="7">
    <source>
        <dbReference type="ARBA" id="ARBA00022722"/>
    </source>
</evidence>
<feature type="binding site" evidence="18">
    <location>
        <position position="11"/>
    </location>
    <ligand>
        <name>substrate</name>
    </ligand>
</feature>
<dbReference type="GO" id="GO:0003887">
    <property type="term" value="F:DNA-directed DNA polymerase activity"/>
    <property type="evidence" value="ECO:0007669"/>
    <property type="project" value="UniProtKB-KW"/>
</dbReference>
<dbReference type="SUPFAM" id="SSF53098">
    <property type="entry name" value="Ribonuclease H-like"/>
    <property type="match status" value="1"/>
</dbReference>
<dbReference type="InterPro" id="IPR006309">
    <property type="entry name" value="DnaQ_proteo"/>
</dbReference>
<dbReference type="GO" id="GO:0008408">
    <property type="term" value="F:3'-5' exonuclease activity"/>
    <property type="evidence" value="ECO:0007669"/>
    <property type="project" value="TreeGrafter"/>
</dbReference>